<keyword evidence="13" id="KW-0874">Quinone</keyword>
<dbReference type="InterPro" id="IPR019575">
    <property type="entry name" value="Nuop51_4Fe4S-bd"/>
</dbReference>
<evidence type="ECO:0000256" key="12">
    <source>
        <dbReference type="ARBA" id="ARBA00047712"/>
    </source>
</evidence>
<dbReference type="Gene3D" id="3.10.20.600">
    <property type="match status" value="1"/>
</dbReference>
<dbReference type="Pfam" id="PF01512">
    <property type="entry name" value="Complex1_51K"/>
    <property type="match status" value="1"/>
</dbReference>
<organism evidence="15 16">
    <name type="scientific">Desulfurispira natronophila</name>
    <dbReference type="NCBI Taxonomy" id="682562"/>
    <lineage>
        <taxon>Bacteria</taxon>
        <taxon>Pseudomonadati</taxon>
        <taxon>Chrysiogenota</taxon>
        <taxon>Chrysiogenia</taxon>
        <taxon>Chrysiogenales</taxon>
        <taxon>Chrysiogenaceae</taxon>
        <taxon>Desulfurispira</taxon>
    </lineage>
</organism>
<evidence type="ECO:0000313" key="16">
    <source>
        <dbReference type="Proteomes" id="UP000528322"/>
    </source>
</evidence>
<dbReference type="EC" id="7.1.1.-" evidence="13"/>
<dbReference type="InterPro" id="IPR011537">
    <property type="entry name" value="NADH-UbQ_OxRdtase_suF"/>
</dbReference>
<dbReference type="SUPFAM" id="SSF140490">
    <property type="entry name" value="Nqo1C-terminal domain-like"/>
    <property type="match status" value="1"/>
</dbReference>
<keyword evidence="8" id="KW-1278">Translocase</keyword>
<evidence type="ECO:0000256" key="10">
    <source>
        <dbReference type="ARBA" id="ARBA00023014"/>
    </source>
</evidence>
<dbReference type="NCBIfam" id="TIGR01959">
    <property type="entry name" value="nuoF_fam"/>
    <property type="match status" value="1"/>
</dbReference>
<dbReference type="InterPro" id="IPR050837">
    <property type="entry name" value="ComplexI_51kDa_subunit"/>
</dbReference>
<keyword evidence="6 13" id="KW-0288">FMN</keyword>
<evidence type="ECO:0000256" key="13">
    <source>
        <dbReference type="RuleBase" id="RU364066"/>
    </source>
</evidence>
<evidence type="ECO:0000256" key="4">
    <source>
        <dbReference type="ARBA" id="ARBA00022485"/>
    </source>
</evidence>
<dbReference type="PANTHER" id="PTHR11780">
    <property type="entry name" value="NADH-UBIQUINONE OXIDOREDUCTASE FLAVOPROTEIN 1 NDUFV1"/>
    <property type="match status" value="1"/>
</dbReference>
<evidence type="ECO:0000259" key="14">
    <source>
        <dbReference type="SMART" id="SM00928"/>
    </source>
</evidence>
<dbReference type="Pfam" id="PF22461">
    <property type="entry name" value="SLBB_2"/>
    <property type="match status" value="1"/>
</dbReference>
<evidence type="ECO:0000256" key="11">
    <source>
        <dbReference type="ARBA" id="ARBA00023027"/>
    </source>
</evidence>
<dbReference type="SUPFAM" id="SSF142984">
    <property type="entry name" value="Nqo1 middle domain-like"/>
    <property type="match status" value="1"/>
</dbReference>
<dbReference type="GO" id="GO:0046872">
    <property type="term" value="F:metal ion binding"/>
    <property type="evidence" value="ECO:0007669"/>
    <property type="project" value="UniProtKB-KW"/>
</dbReference>
<dbReference type="InterPro" id="IPR037225">
    <property type="entry name" value="Nuo51_FMN-bd_sf"/>
</dbReference>
<evidence type="ECO:0000313" key="15">
    <source>
        <dbReference type="EMBL" id="MBB5021763.1"/>
    </source>
</evidence>
<comment type="similarity">
    <text evidence="3 13">Belongs to the complex I 51 kDa subunit family.</text>
</comment>
<protein>
    <recommendedName>
        <fullName evidence="13">NADH-quinone oxidoreductase subunit F</fullName>
        <ecNumber evidence="13">7.1.1.-</ecNumber>
    </recommendedName>
</protein>
<evidence type="ECO:0000256" key="2">
    <source>
        <dbReference type="ARBA" id="ARBA00001966"/>
    </source>
</evidence>
<keyword evidence="4 13" id="KW-0004">4Fe-4S</keyword>
<dbReference type="SMART" id="SM00928">
    <property type="entry name" value="NADH_4Fe-4S"/>
    <property type="match status" value="1"/>
</dbReference>
<keyword evidence="7 13" id="KW-0479">Metal-binding</keyword>
<dbReference type="GO" id="GO:0010181">
    <property type="term" value="F:FMN binding"/>
    <property type="evidence" value="ECO:0007669"/>
    <property type="project" value="InterPro"/>
</dbReference>
<dbReference type="SUPFAM" id="SSF142019">
    <property type="entry name" value="Nqo1 FMN-binding domain-like"/>
    <property type="match status" value="1"/>
</dbReference>
<dbReference type="GO" id="GO:0051539">
    <property type="term" value="F:4 iron, 4 sulfur cluster binding"/>
    <property type="evidence" value="ECO:0007669"/>
    <property type="project" value="UniProtKB-UniRule"/>
</dbReference>
<dbReference type="GO" id="GO:0045333">
    <property type="term" value="P:cellular respiration"/>
    <property type="evidence" value="ECO:0007669"/>
    <property type="project" value="TreeGrafter"/>
</dbReference>
<keyword evidence="10 13" id="KW-0411">Iron-sulfur</keyword>
<evidence type="ECO:0000256" key="3">
    <source>
        <dbReference type="ARBA" id="ARBA00007523"/>
    </source>
</evidence>
<evidence type="ECO:0000256" key="6">
    <source>
        <dbReference type="ARBA" id="ARBA00022643"/>
    </source>
</evidence>
<keyword evidence="5 13" id="KW-0285">Flavoprotein</keyword>
<keyword evidence="16" id="KW-1185">Reference proteome</keyword>
<evidence type="ECO:0000256" key="5">
    <source>
        <dbReference type="ARBA" id="ARBA00022630"/>
    </source>
</evidence>
<evidence type="ECO:0000256" key="8">
    <source>
        <dbReference type="ARBA" id="ARBA00022967"/>
    </source>
</evidence>
<dbReference type="EMBL" id="JACHID010000005">
    <property type="protein sequence ID" value="MBB5021763.1"/>
    <property type="molecule type" value="Genomic_DNA"/>
</dbReference>
<dbReference type="PROSITE" id="PS00645">
    <property type="entry name" value="COMPLEX1_51K_2"/>
    <property type="match status" value="1"/>
</dbReference>
<comment type="cofactor">
    <cofactor evidence="1 13">
        <name>FMN</name>
        <dbReference type="ChEBI" id="CHEBI:58210"/>
    </cofactor>
</comment>
<dbReference type="GO" id="GO:0003954">
    <property type="term" value="F:NADH dehydrogenase activity"/>
    <property type="evidence" value="ECO:0007669"/>
    <property type="project" value="TreeGrafter"/>
</dbReference>
<evidence type="ECO:0000256" key="1">
    <source>
        <dbReference type="ARBA" id="ARBA00001917"/>
    </source>
</evidence>
<dbReference type="Gene3D" id="6.10.250.1450">
    <property type="match status" value="1"/>
</dbReference>
<keyword evidence="9 13" id="KW-0408">Iron</keyword>
<sequence>MTAAVELKEVKVLSAKYHLKDSFTLEVARQHGGYSQIDKAFGMEPGDIVEEVKNSGLRGRGGAGFPAGMKWSFLPKDNDKPVYLAVNSDESEPGTFKDRQIIEKDPHMLIEGIIITCYAIKAHDAYIYIRGEYVAQARMLQNAIDEAYEAGLLGENACGKGYRVDVTVHSGAGAYVCGEEMALLESIEGKKGQPRVKPPFPALVGLYDAPTIINNVQTIASVPYIIEHGAEGYRKFGTEKSAGTFLFGISGHVEKPGVYEVEMGVSMQEFIDKLAGGVWKGRKLKAVIPGGSSCPVLNAEDVAKCTLDYESLMENGSMLGSGGMIVSDDQTCMVRNLKNLLYFYQHESCGQCTPCREGLGWMYKVVADIEDGKGKMEDLDLLLSIADNVEGKTVCVLSGAAAMPCRSHILKFREEFEEHIKLGKCPFPK</sequence>
<dbReference type="Gene3D" id="1.20.1440.230">
    <property type="entry name" value="NADH-ubiquinone oxidoreductase 51kDa subunit, iron-sulphur binding domain"/>
    <property type="match status" value="1"/>
</dbReference>
<feature type="domain" description="NADH-ubiquinone oxidoreductase 51kDa subunit iron-sulphur binding" evidence="14">
    <location>
        <begin position="334"/>
        <end position="379"/>
    </location>
</feature>
<dbReference type="InterPro" id="IPR001949">
    <property type="entry name" value="NADH-UbQ_OxRdtase_51kDa_CS"/>
</dbReference>
<evidence type="ECO:0000256" key="7">
    <source>
        <dbReference type="ARBA" id="ARBA00022723"/>
    </source>
</evidence>
<dbReference type="Pfam" id="PF10589">
    <property type="entry name" value="NADH_4Fe-4S"/>
    <property type="match status" value="1"/>
</dbReference>
<dbReference type="PANTHER" id="PTHR11780:SF10">
    <property type="entry name" value="NADH DEHYDROGENASE [UBIQUINONE] FLAVOPROTEIN 1, MITOCHONDRIAL"/>
    <property type="match status" value="1"/>
</dbReference>
<gene>
    <name evidence="15" type="ORF">HNR37_001076</name>
</gene>
<comment type="cofactor">
    <cofactor evidence="2 13">
        <name>[4Fe-4S] cluster</name>
        <dbReference type="ChEBI" id="CHEBI:49883"/>
    </cofactor>
</comment>
<comment type="caution">
    <text evidence="15">The sequence shown here is derived from an EMBL/GenBank/DDBJ whole genome shotgun (WGS) entry which is preliminary data.</text>
</comment>
<dbReference type="RefSeq" id="WP_183731053.1">
    <property type="nucleotide sequence ID" value="NZ_JACHID010000005.1"/>
</dbReference>
<dbReference type="FunFam" id="3.40.50.11540:FF:000001">
    <property type="entry name" value="NADH dehydrogenase [ubiquinone] flavoprotein 1, mitochondrial"/>
    <property type="match status" value="1"/>
</dbReference>
<dbReference type="GO" id="GO:0048038">
    <property type="term" value="F:quinone binding"/>
    <property type="evidence" value="ECO:0007669"/>
    <property type="project" value="UniProtKB-KW"/>
</dbReference>
<comment type="catalytic activity">
    <reaction evidence="12 13">
        <text>a quinone + NADH + 5 H(+)(in) = a quinol + NAD(+) + 4 H(+)(out)</text>
        <dbReference type="Rhea" id="RHEA:57888"/>
        <dbReference type="ChEBI" id="CHEBI:15378"/>
        <dbReference type="ChEBI" id="CHEBI:24646"/>
        <dbReference type="ChEBI" id="CHEBI:57540"/>
        <dbReference type="ChEBI" id="CHEBI:57945"/>
        <dbReference type="ChEBI" id="CHEBI:132124"/>
    </reaction>
</comment>
<evidence type="ECO:0000256" key="9">
    <source>
        <dbReference type="ARBA" id="ARBA00023004"/>
    </source>
</evidence>
<dbReference type="NCBIfam" id="NF010120">
    <property type="entry name" value="PRK13596.1"/>
    <property type="match status" value="1"/>
</dbReference>
<comment type="function">
    <text evidence="13">NDH-1 shuttles electrons from NADH, via FMN and iron-sulfur (Fe-S) centers, to quinones in the respiratory chain.</text>
</comment>
<dbReference type="Proteomes" id="UP000528322">
    <property type="component" value="Unassembled WGS sequence"/>
</dbReference>
<reference evidence="15 16" key="1">
    <citation type="submission" date="2020-08" db="EMBL/GenBank/DDBJ databases">
        <title>Genomic Encyclopedia of Type Strains, Phase IV (KMG-IV): sequencing the most valuable type-strain genomes for metagenomic binning, comparative biology and taxonomic classification.</title>
        <authorList>
            <person name="Goeker M."/>
        </authorList>
    </citation>
    <scope>NUCLEOTIDE SEQUENCE [LARGE SCALE GENOMIC DNA]</scope>
    <source>
        <strain evidence="15 16">DSM 22071</strain>
    </source>
</reference>
<dbReference type="InterPro" id="IPR011538">
    <property type="entry name" value="Nuo51_FMN-bd"/>
</dbReference>
<accession>A0A7W7Y461</accession>
<dbReference type="AlphaFoldDB" id="A0A7W7Y461"/>
<dbReference type="Gene3D" id="3.40.50.11540">
    <property type="entry name" value="NADH-ubiquinone oxidoreductase 51kDa subunit"/>
    <property type="match status" value="1"/>
</dbReference>
<dbReference type="GO" id="GO:0051287">
    <property type="term" value="F:NAD binding"/>
    <property type="evidence" value="ECO:0007669"/>
    <property type="project" value="UniProtKB-UniRule"/>
</dbReference>
<dbReference type="FunFam" id="1.20.1440.230:FF:000001">
    <property type="entry name" value="Mitochondrial NADH dehydrogenase flavoprotein 1"/>
    <property type="match status" value="1"/>
</dbReference>
<dbReference type="InterPro" id="IPR037207">
    <property type="entry name" value="Nuop51_4Fe4S-bd_sf"/>
</dbReference>
<proteinExistence type="inferred from homology"/>
<dbReference type="InterPro" id="IPR054765">
    <property type="entry name" value="SLBB_dom"/>
</dbReference>
<keyword evidence="11 13" id="KW-0520">NAD</keyword>
<dbReference type="GO" id="GO:0008137">
    <property type="term" value="F:NADH dehydrogenase (ubiquinone) activity"/>
    <property type="evidence" value="ECO:0007669"/>
    <property type="project" value="InterPro"/>
</dbReference>
<name>A0A7W7Y461_9BACT</name>